<dbReference type="SUPFAM" id="SSF56112">
    <property type="entry name" value="Protein kinase-like (PK-like)"/>
    <property type="match status" value="1"/>
</dbReference>
<dbReference type="InterPro" id="IPR004119">
    <property type="entry name" value="EcKL"/>
</dbReference>
<dbReference type="AlphaFoldDB" id="A0A067QZ38"/>
<proteinExistence type="predicted"/>
<evidence type="ECO:0000313" key="3">
    <source>
        <dbReference type="Proteomes" id="UP000027135"/>
    </source>
</evidence>
<dbReference type="OrthoDB" id="8250698at2759"/>
<dbReference type="InParanoid" id="A0A067QZ38"/>
<dbReference type="Gene3D" id="3.90.1200.10">
    <property type="match status" value="1"/>
</dbReference>
<feature type="domain" description="CHK kinase-like" evidence="1">
    <location>
        <begin position="167"/>
        <end position="360"/>
    </location>
</feature>
<sequence>MRAEYSAVCSDYISSVFVWDFTSLGTASVQIVIRMTDIIKPKWLDDSFLEIALRSGANGSSMTVTSSDVIRATVAGDNYASDIYRVTVRFTRDGQADTISLIVKSEPTKEELSKMLSTANIFEREINAFVSVMPAVHRILDDASPGTFQPYTAKCLYYHIGPPSTVIVLEDLKEQGFRMAQRRVGLDLDHCLLVVRAIARCHAASAVLNREDPEMMKPFVNGWYVESCRKELEPLFCGSIRNVAKQVEKWQDSYSHFASKLYKLADKAVDCLIKDSARKDGDFNVFIHGDLWLNNIMFRYSDITGEVEDIRFVDYQVCQFTDPAQDLQYFLFTSPSTNLLDKHSFLVEEYHKTLEDTLTLLGHGHLCPSLNQLHKQLDRKGCFAVITACSILPIILADPNSIPDIEKVLKDEASTHFSEEYKETIRKLLPIFERKGWLDPSLS</sequence>
<dbReference type="OMA" id="HTECWIN"/>
<evidence type="ECO:0000259" key="1">
    <source>
        <dbReference type="SMART" id="SM00587"/>
    </source>
</evidence>
<dbReference type="InterPro" id="IPR015897">
    <property type="entry name" value="CHK_kinase-like"/>
</dbReference>
<name>A0A067QZ38_ZOONE</name>
<dbReference type="Proteomes" id="UP000027135">
    <property type="component" value="Unassembled WGS sequence"/>
</dbReference>
<dbReference type="Pfam" id="PF02958">
    <property type="entry name" value="EcKL"/>
    <property type="match status" value="1"/>
</dbReference>
<dbReference type="PANTHER" id="PTHR11012">
    <property type="entry name" value="PROTEIN KINASE-LIKE DOMAIN-CONTAINING"/>
    <property type="match status" value="1"/>
</dbReference>
<dbReference type="PANTHER" id="PTHR11012:SF56">
    <property type="entry name" value="CHK KINASE-LIKE DOMAIN-CONTAINING PROTEIN-RELATED"/>
    <property type="match status" value="1"/>
</dbReference>
<protein>
    <recommendedName>
        <fullName evidence="1">CHK kinase-like domain-containing protein</fullName>
    </recommendedName>
</protein>
<evidence type="ECO:0000313" key="2">
    <source>
        <dbReference type="EMBL" id="KDR14784.1"/>
    </source>
</evidence>
<dbReference type="SMART" id="SM00587">
    <property type="entry name" value="CHK"/>
    <property type="match status" value="1"/>
</dbReference>
<dbReference type="InterPro" id="IPR011009">
    <property type="entry name" value="Kinase-like_dom_sf"/>
</dbReference>
<reference evidence="2 3" key="1">
    <citation type="journal article" date="2014" name="Nat. Commun.">
        <title>Molecular traces of alternative social organization in a termite genome.</title>
        <authorList>
            <person name="Terrapon N."/>
            <person name="Li C."/>
            <person name="Robertson H.M."/>
            <person name="Ji L."/>
            <person name="Meng X."/>
            <person name="Booth W."/>
            <person name="Chen Z."/>
            <person name="Childers C.P."/>
            <person name="Glastad K.M."/>
            <person name="Gokhale K."/>
            <person name="Gowin J."/>
            <person name="Gronenberg W."/>
            <person name="Hermansen R.A."/>
            <person name="Hu H."/>
            <person name="Hunt B.G."/>
            <person name="Huylmans A.K."/>
            <person name="Khalil S.M."/>
            <person name="Mitchell R.D."/>
            <person name="Munoz-Torres M.C."/>
            <person name="Mustard J.A."/>
            <person name="Pan H."/>
            <person name="Reese J.T."/>
            <person name="Scharf M.E."/>
            <person name="Sun F."/>
            <person name="Vogel H."/>
            <person name="Xiao J."/>
            <person name="Yang W."/>
            <person name="Yang Z."/>
            <person name="Yang Z."/>
            <person name="Zhou J."/>
            <person name="Zhu J."/>
            <person name="Brent C.S."/>
            <person name="Elsik C.G."/>
            <person name="Goodisman M.A."/>
            <person name="Liberles D.A."/>
            <person name="Roe R.M."/>
            <person name="Vargo E.L."/>
            <person name="Vilcinskas A."/>
            <person name="Wang J."/>
            <person name="Bornberg-Bauer E."/>
            <person name="Korb J."/>
            <person name="Zhang G."/>
            <person name="Liebig J."/>
        </authorList>
    </citation>
    <scope>NUCLEOTIDE SEQUENCE [LARGE SCALE GENOMIC DNA]</scope>
    <source>
        <tissue evidence="2">Whole organism</tissue>
    </source>
</reference>
<accession>A0A067QZ38</accession>
<dbReference type="STRING" id="136037.A0A067QZ38"/>
<keyword evidence="3" id="KW-1185">Reference proteome</keyword>
<gene>
    <name evidence="2" type="ORF">L798_11578</name>
</gene>
<dbReference type="eggNOG" id="ENOG502RZD1">
    <property type="taxonomic scope" value="Eukaryota"/>
</dbReference>
<dbReference type="EMBL" id="KK852864">
    <property type="protein sequence ID" value="KDR14784.1"/>
    <property type="molecule type" value="Genomic_DNA"/>
</dbReference>
<organism evidence="2 3">
    <name type="scientific">Zootermopsis nevadensis</name>
    <name type="common">Dampwood termite</name>
    <dbReference type="NCBI Taxonomy" id="136037"/>
    <lineage>
        <taxon>Eukaryota</taxon>
        <taxon>Metazoa</taxon>
        <taxon>Ecdysozoa</taxon>
        <taxon>Arthropoda</taxon>
        <taxon>Hexapoda</taxon>
        <taxon>Insecta</taxon>
        <taxon>Pterygota</taxon>
        <taxon>Neoptera</taxon>
        <taxon>Polyneoptera</taxon>
        <taxon>Dictyoptera</taxon>
        <taxon>Blattodea</taxon>
        <taxon>Blattoidea</taxon>
        <taxon>Termitoidae</taxon>
        <taxon>Termopsidae</taxon>
        <taxon>Zootermopsis</taxon>
    </lineage>
</organism>